<gene>
    <name evidence="1" type="ORF">GCM10023331_01000</name>
</gene>
<name>A0ABP9CY33_9BACT</name>
<evidence type="ECO:0000313" key="1">
    <source>
        <dbReference type="EMBL" id="GAA4820413.1"/>
    </source>
</evidence>
<protein>
    <recommendedName>
        <fullName evidence="3">Outer membrane protein beta-barrel domain-containing protein</fullName>
    </recommendedName>
</protein>
<evidence type="ECO:0008006" key="3">
    <source>
        <dbReference type="Google" id="ProtNLM"/>
    </source>
</evidence>
<accession>A0ABP9CY33</accession>
<sequence>MTGARSIQQIIKNSMSALPLETVENFPPYWQFGGEVSFLVKGDLRMGLHYNMASTGGKLHYGDYSGEISSIQLIHRSLVGVSARTESRINRKGLSFEVGIVAGINSTTMDLLSKIDLHDIHTSEQTESFKNNSLSLLPEIGLKQYLGPLVLKAFVGGEYTFDAKVKPDPSSDGYLADASNKPINFSWNSLRTGVGVGFSF</sequence>
<evidence type="ECO:0000313" key="2">
    <source>
        <dbReference type="Proteomes" id="UP001500298"/>
    </source>
</evidence>
<keyword evidence="2" id="KW-1185">Reference proteome</keyword>
<reference evidence="2" key="1">
    <citation type="journal article" date="2019" name="Int. J. Syst. Evol. Microbiol.">
        <title>The Global Catalogue of Microorganisms (GCM) 10K type strain sequencing project: providing services to taxonomists for standard genome sequencing and annotation.</title>
        <authorList>
            <consortium name="The Broad Institute Genomics Platform"/>
            <consortium name="The Broad Institute Genome Sequencing Center for Infectious Disease"/>
            <person name="Wu L."/>
            <person name="Ma J."/>
        </authorList>
    </citation>
    <scope>NUCLEOTIDE SEQUENCE [LARGE SCALE GENOMIC DNA]</scope>
    <source>
        <strain evidence="2">JCM 18326</strain>
    </source>
</reference>
<organism evidence="1 2">
    <name type="scientific">Algivirga pacifica</name>
    <dbReference type="NCBI Taxonomy" id="1162670"/>
    <lineage>
        <taxon>Bacteria</taxon>
        <taxon>Pseudomonadati</taxon>
        <taxon>Bacteroidota</taxon>
        <taxon>Cytophagia</taxon>
        <taxon>Cytophagales</taxon>
        <taxon>Flammeovirgaceae</taxon>
        <taxon>Algivirga</taxon>
    </lineage>
</organism>
<comment type="caution">
    <text evidence="1">The sequence shown here is derived from an EMBL/GenBank/DDBJ whole genome shotgun (WGS) entry which is preliminary data.</text>
</comment>
<proteinExistence type="predicted"/>
<dbReference type="Proteomes" id="UP001500298">
    <property type="component" value="Unassembled WGS sequence"/>
</dbReference>
<dbReference type="EMBL" id="BAABJX010000002">
    <property type="protein sequence ID" value="GAA4820413.1"/>
    <property type="molecule type" value="Genomic_DNA"/>
</dbReference>